<reference evidence="2" key="1">
    <citation type="submission" date="2025-08" db="UniProtKB">
        <authorList>
            <consortium name="Ensembl"/>
        </authorList>
    </citation>
    <scope>IDENTIFICATION</scope>
</reference>
<evidence type="ECO:0000313" key="2">
    <source>
        <dbReference type="Ensembl" id="ENSCCRP00000099675.1"/>
    </source>
</evidence>
<dbReference type="Ensembl" id="ENSCCRT00000134909.1">
    <property type="protein sequence ID" value="ENSCCRP00000099675.1"/>
    <property type="gene ID" value="ENSCCRG00000054181.1"/>
</dbReference>
<evidence type="ECO:0000256" key="1">
    <source>
        <dbReference type="SAM" id="MobiDB-lite"/>
    </source>
</evidence>
<feature type="compositionally biased region" description="Polar residues" evidence="1">
    <location>
        <begin position="66"/>
        <end position="112"/>
    </location>
</feature>
<feature type="region of interest" description="Disordered" evidence="1">
    <location>
        <begin position="165"/>
        <end position="190"/>
    </location>
</feature>
<feature type="region of interest" description="Disordered" evidence="1">
    <location>
        <begin position="44"/>
        <end position="120"/>
    </location>
</feature>
<reference evidence="2" key="2">
    <citation type="submission" date="2025-09" db="UniProtKB">
        <authorList>
            <consortium name="Ensembl"/>
        </authorList>
    </citation>
    <scope>IDENTIFICATION</scope>
</reference>
<proteinExistence type="predicted"/>
<feature type="compositionally biased region" description="Polar residues" evidence="1">
    <location>
        <begin position="169"/>
        <end position="186"/>
    </location>
</feature>
<evidence type="ECO:0000313" key="3">
    <source>
        <dbReference type="Proteomes" id="UP001108240"/>
    </source>
</evidence>
<organism evidence="2 3">
    <name type="scientific">Cyprinus carpio carpio</name>
    <dbReference type="NCBI Taxonomy" id="630221"/>
    <lineage>
        <taxon>Eukaryota</taxon>
        <taxon>Metazoa</taxon>
        <taxon>Chordata</taxon>
        <taxon>Craniata</taxon>
        <taxon>Vertebrata</taxon>
        <taxon>Euteleostomi</taxon>
        <taxon>Actinopterygii</taxon>
        <taxon>Neopterygii</taxon>
        <taxon>Teleostei</taxon>
        <taxon>Ostariophysi</taxon>
        <taxon>Cypriniformes</taxon>
        <taxon>Cyprinidae</taxon>
        <taxon>Cyprininae</taxon>
        <taxon>Cyprinus</taxon>
    </lineage>
</organism>
<keyword evidence="3" id="KW-1185">Reference proteome</keyword>
<name>A0A9J7WZU8_CYPCA</name>
<dbReference type="Proteomes" id="UP001108240">
    <property type="component" value="Unplaced"/>
</dbReference>
<sequence>MVRTPVLFRSSPPACIHVPESCAGAMVSETCSSVSGSPIKSSVLGNSSVGSSTATLSPVSEPLEPVQTQQPCSLKGSLSSDNIYGPTTHTPPRQGSHSTGAAHVTSASNQNLPPAAMPASSSQPFTVLVQAQANNSNNKSGTFTDDLHKLVDDWAKETLASAPQLRPSVCQSRPQRSHQSFQTNPTPMARIPNQIRGSIPQAAVKFHLPLSCPLSAALGPIMPHGITSTPSPILQRATYLMPTAPFAGMMPAPVYPNQWSGLPSPVGMFATTGMVPYPAMVSPALQTFPLVVKSPDAPMCPSKARTA</sequence>
<dbReference type="AlphaFoldDB" id="A0A9J7WZU8"/>
<dbReference type="GeneTree" id="ENSGT00940000179763"/>
<accession>A0A9J7WZU8</accession>
<protein>
    <submittedName>
        <fullName evidence="2">Uncharacterized protein</fullName>
    </submittedName>
</protein>